<dbReference type="Proteomes" id="UP000051412">
    <property type="component" value="Unassembled WGS sequence"/>
</dbReference>
<reference evidence="2 3" key="1">
    <citation type="journal article" date="2015" name="Genome Announc.">
        <title>Expanding the biotechnology potential of lactobacilli through comparative genomics of 213 strains and associated genera.</title>
        <authorList>
            <person name="Sun Z."/>
            <person name="Harris H.M."/>
            <person name="McCann A."/>
            <person name="Guo C."/>
            <person name="Argimon S."/>
            <person name="Zhang W."/>
            <person name="Yang X."/>
            <person name="Jeffery I.B."/>
            <person name="Cooney J.C."/>
            <person name="Kagawa T.F."/>
            <person name="Liu W."/>
            <person name="Song Y."/>
            <person name="Salvetti E."/>
            <person name="Wrobel A."/>
            <person name="Rasinkangas P."/>
            <person name="Parkhill J."/>
            <person name="Rea M.C."/>
            <person name="O'Sullivan O."/>
            <person name="Ritari J."/>
            <person name="Douillard F.P."/>
            <person name="Paul Ross R."/>
            <person name="Yang R."/>
            <person name="Briner A.E."/>
            <person name="Felis G.E."/>
            <person name="de Vos W.M."/>
            <person name="Barrangou R."/>
            <person name="Klaenhammer T.R."/>
            <person name="Caufield P.W."/>
            <person name="Cui Y."/>
            <person name="Zhang H."/>
            <person name="O'Toole P.W."/>
        </authorList>
    </citation>
    <scope>NUCLEOTIDE SEQUENCE [LARGE SCALE GENOMIC DNA]</scope>
    <source>
        <strain evidence="2 3">DSM 6035</strain>
    </source>
</reference>
<dbReference type="PATRIC" id="fig|1423782.4.peg.532"/>
<evidence type="ECO:0000313" key="2">
    <source>
        <dbReference type="EMBL" id="KRM26187.1"/>
    </source>
</evidence>
<dbReference type="AlphaFoldDB" id="A0A0R1XDF7"/>
<protein>
    <submittedName>
        <fullName evidence="2">Uncharacterized protein</fullName>
    </submittedName>
</protein>
<proteinExistence type="predicted"/>
<evidence type="ECO:0000256" key="1">
    <source>
        <dbReference type="SAM" id="MobiDB-lite"/>
    </source>
</evidence>
<accession>A0A0R1XDF7</accession>
<evidence type="ECO:0000313" key="3">
    <source>
        <dbReference type="Proteomes" id="UP000051412"/>
    </source>
</evidence>
<organism evidence="2 3">
    <name type="scientific">Limosilactobacillus panis DSM 6035</name>
    <dbReference type="NCBI Taxonomy" id="1423782"/>
    <lineage>
        <taxon>Bacteria</taxon>
        <taxon>Bacillati</taxon>
        <taxon>Bacillota</taxon>
        <taxon>Bacilli</taxon>
        <taxon>Lactobacillales</taxon>
        <taxon>Lactobacillaceae</taxon>
        <taxon>Limosilactobacillus</taxon>
    </lineage>
</organism>
<keyword evidence="3" id="KW-1185">Reference proteome</keyword>
<feature type="region of interest" description="Disordered" evidence="1">
    <location>
        <begin position="28"/>
        <end position="50"/>
    </location>
</feature>
<gene>
    <name evidence="2" type="ORF">FD32_GL000519</name>
</gene>
<name>A0A0R1XDF7_9LACO</name>
<dbReference type="EMBL" id="AZGM01000093">
    <property type="protein sequence ID" value="KRM26187.1"/>
    <property type="molecule type" value="Genomic_DNA"/>
</dbReference>
<sequence>MVIVFQYHYYGRQRIIEQRLTTEMVQQTKDNLQSASNSSKRYLEFRSDNR</sequence>
<comment type="caution">
    <text evidence="2">The sequence shown here is derived from an EMBL/GenBank/DDBJ whole genome shotgun (WGS) entry which is preliminary data.</text>
</comment>
<feature type="compositionally biased region" description="Polar residues" evidence="1">
    <location>
        <begin position="28"/>
        <end position="40"/>
    </location>
</feature>
<feature type="compositionally biased region" description="Basic and acidic residues" evidence="1">
    <location>
        <begin position="41"/>
        <end position="50"/>
    </location>
</feature>
<dbReference type="STRING" id="1423782.FD32_GL000519"/>